<evidence type="ECO:0000256" key="1">
    <source>
        <dbReference type="SAM" id="SignalP"/>
    </source>
</evidence>
<feature type="chain" id="PRO_5045208561" description="RNA-binding protein" evidence="1">
    <location>
        <begin position="37"/>
        <end position="107"/>
    </location>
</feature>
<sequence length="107" mass="10757">MITNRLPQRRSGVAAAALVVFSGLSSAVAFPGVAHADVCAGANGRHVYASGCVDVAGAIDYYAPPPAYYAPLPEDFAPPPPPPPLPNVTACVGATGRRGHVSVSGCT</sequence>
<dbReference type="RefSeq" id="WP_255058861.1">
    <property type="nucleotide sequence ID" value="NZ_JANDBD010000002.1"/>
</dbReference>
<dbReference type="Proteomes" id="UP001651690">
    <property type="component" value="Unassembled WGS sequence"/>
</dbReference>
<organism evidence="2 3">
    <name type="scientific">Mycolicibacterium arenosum</name>
    <dbReference type="NCBI Taxonomy" id="2952157"/>
    <lineage>
        <taxon>Bacteria</taxon>
        <taxon>Bacillati</taxon>
        <taxon>Actinomycetota</taxon>
        <taxon>Actinomycetes</taxon>
        <taxon>Mycobacteriales</taxon>
        <taxon>Mycobacteriaceae</taxon>
        <taxon>Mycolicibacterium</taxon>
    </lineage>
</organism>
<evidence type="ECO:0000313" key="3">
    <source>
        <dbReference type="Proteomes" id="UP001651690"/>
    </source>
</evidence>
<keyword evidence="3" id="KW-1185">Reference proteome</keyword>
<keyword evidence="1" id="KW-0732">Signal</keyword>
<accession>A0ABT1LY21</accession>
<evidence type="ECO:0000313" key="2">
    <source>
        <dbReference type="EMBL" id="MCP9271789.1"/>
    </source>
</evidence>
<name>A0ABT1LY21_9MYCO</name>
<evidence type="ECO:0008006" key="4">
    <source>
        <dbReference type="Google" id="ProtNLM"/>
    </source>
</evidence>
<feature type="signal peptide" evidence="1">
    <location>
        <begin position="1"/>
        <end position="36"/>
    </location>
</feature>
<dbReference type="EMBL" id="JANDBD010000002">
    <property type="protein sequence ID" value="MCP9271789.1"/>
    <property type="molecule type" value="Genomic_DNA"/>
</dbReference>
<comment type="caution">
    <text evidence="2">The sequence shown here is derived from an EMBL/GenBank/DDBJ whole genome shotgun (WGS) entry which is preliminary data.</text>
</comment>
<gene>
    <name evidence="2" type="ORF">NM203_06290</name>
</gene>
<proteinExistence type="predicted"/>
<reference evidence="2 3" key="1">
    <citation type="submission" date="2022-06" db="EMBL/GenBank/DDBJ databases">
        <title>Mycolicibacterium sp. CAU 1645 isolated from seawater.</title>
        <authorList>
            <person name="Kim W."/>
        </authorList>
    </citation>
    <scope>NUCLEOTIDE SEQUENCE [LARGE SCALE GENOMIC DNA]</scope>
    <source>
        <strain evidence="2 3">CAU 1645</strain>
    </source>
</reference>
<protein>
    <recommendedName>
        <fullName evidence="4">RNA-binding protein</fullName>
    </recommendedName>
</protein>